<dbReference type="EMBL" id="JBDIZK010000003">
    <property type="protein sequence ID" value="MEN3746728.1"/>
    <property type="molecule type" value="Genomic_DNA"/>
</dbReference>
<keyword evidence="2" id="KW-1185">Reference proteome</keyword>
<dbReference type="Proteomes" id="UP001427805">
    <property type="component" value="Unassembled WGS sequence"/>
</dbReference>
<organism evidence="1 2">
    <name type="scientific">Sphingomonas rustica</name>
    <dbReference type="NCBI Taxonomy" id="3103142"/>
    <lineage>
        <taxon>Bacteria</taxon>
        <taxon>Pseudomonadati</taxon>
        <taxon>Pseudomonadota</taxon>
        <taxon>Alphaproteobacteria</taxon>
        <taxon>Sphingomonadales</taxon>
        <taxon>Sphingomonadaceae</taxon>
        <taxon>Sphingomonas</taxon>
    </lineage>
</organism>
<reference evidence="1 2" key="1">
    <citation type="submission" date="2024-05" db="EMBL/GenBank/DDBJ databases">
        <title>Sphingomonas sp. HF-S3 16S ribosomal RNA gene Genome sequencing and assembly.</title>
        <authorList>
            <person name="Lee H."/>
        </authorList>
    </citation>
    <scope>NUCLEOTIDE SEQUENCE [LARGE SCALE GENOMIC DNA]</scope>
    <source>
        <strain evidence="1 2">HF-S3</strain>
    </source>
</reference>
<evidence type="ECO:0000313" key="2">
    <source>
        <dbReference type="Proteomes" id="UP001427805"/>
    </source>
</evidence>
<gene>
    <name evidence="1" type="ORF">TPR58_06090</name>
</gene>
<protein>
    <submittedName>
        <fullName evidence="1">Uncharacterized protein</fullName>
    </submittedName>
</protein>
<evidence type="ECO:0000313" key="1">
    <source>
        <dbReference type="EMBL" id="MEN3746728.1"/>
    </source>
</evidence>
<name>A0ABV0B6W5_9SPHN</name>
<sequence>MNDDKRIVAVGLLTNSDLERLGAGFDRAFPVQEGDDFADLLHQLELVDWDSGVPTQSRGRE</sequence>
<comment type="caution">
    <text evidence="1">The sequence shown here is derived from an EMBL/GenBank/DDBJ whole genome shotgun (WGS) entry which is preliminary data.</text>
</comment>
<accession>A0ABV0B6W5</accession>
<proteinExistence type="predicted"/>